<protein>
    <submittedName>
        <fullName evidence="1">Uncharacterized protein</fullName>
    </submittedName>
</protein>
<keyword evidence="2" id="KW-1185">Reference proteome</keyword>
<dbReference type="EMBL" id="CADEPM010000012">
    <property type="protein sequence ID" value="CAB3411198.1"/>
    <property type="molecule type" value="Genomic_DNA"/>
</dbReference>
<name>A0A8S1FBI0_9PELO</name>
<dbReference type="AlphaFoldDB" id="A0A8S1FBI0"/>
<accession>A0A8S1FBI0</accession>
<comment type="caution">
    <text evidence="1">The sequence shown here is derived from an EMBL/GenBank/DDBJ whole genome shotgun (WGS) entry which is preliminary data.</text>
</comment>
<dbReference type="Proteomes" id="UP000494206">
    <property type="component" value="Unassembled WGS sequence"/>
</dbReference>
<sequence length="81" mass="8910">MADDSCTYHSLLAVSGGELKFISYSLGILSNILWYEADVPIWMCSLLGADGLPFAIERCKRPMADRNCLPSVRCSKTHLTG</sequence>
<reference evidence="1 2" key="1">
    <citation type="submission" date="2020-04" db="EMBL/GenBank/DDBJ databases">
        <authorList>
            <person name="Laetsch R D."/>
            <person name="Stevens L."/>
            <person name="Kumar S."/>
            <person name="Blaxter L. M."/>
        </authorList>
    </citation>
    <scope>NUCLEOTIDE SEQUENCE [LARGE SCALE GENOMIC DNA]</scope>
</reference>
<evidence type="ECO:0000313" key="1">
    <source>
        <dbReference type="EMBL" id="CAB3411198.1"/>
    </source>
</evidence>
<gene>
    <name evidence="1" type="ORF">CBOVIS_LOCUS12616</name>
</gene>
<evidence type="ECO:0000313" key="2">
    <source>
        <dbReference type="Proteomes" id="UP000494206"/>
    </source>
</evidence>
<proteinExistence type="predicted"/>
<organism evidence="1 2">
    <name type="scientific">Caenorhabditis bovis</name>
    <dbReference type="NCBI Taxonomy" id="2654633"/>
    <lineage>
        <taxon>Eukaryota</taxon>
        <taxon>Metazoa</taxon>
        <taxon>Ecdysozoa</taxon>
        <taxon>Nematoda</taxon>
        <taxon>Chromadorea</taxon>
        <taxon>Rhabditida</taxon>
        <taxon>Rhabditina</taxon>
        <taxon>Rhabditomorpha</taxon>
        <taxon>Rhabditoidea</taxon>
        <taxon>Rhabditidae</taxon>
        <taxon>Peloderinae</taxon>
        <taxon>Caenorhabditis</taxon>
    </lineage>
</organism>